<feature type="transmembrane region" description="Helical" evidence="1">
    <location>
        <begin position="130"/>
        <end position="151"/>
    </location>
</feature>
<dbReference type="AlphaFoldDB" id="A0A9P6GDW3"/>
<gene>
    <name evidence="2" type="ORF">PMIN01_09267</name>
</gene>
<evidence type="ECO:0000313" key="2">
    <source>
        <dbReference type="EMBL" id="KAF9732409.1"/>
    </source>
</evidence>
<comment type="caution">
    <text evidence="2">The sequence shown here is derived from an EMBL/GenBank/DDBJ whole genome shotgun (WGS) entry which is preliminary data.</text>
</comment>
<keyword evidence="1" id="KW-0812">Transmembrane</keyword>
<evidence type="ECO:0000313" key="3">
    <source>
        <dbReference type="Proteomes" id="UP000756921"/>
    </source>
</evidence>
<organism evidence="2 3">
    <name type="scientific">Paraphaeosphaeria minitans</name>
    <dbReference type="NCBI Taxonomy" id="565426"/>
    <lineage>
        <taxon>Eukaryota</taxon>
        <taxon>Fungi</taxon>
        <taxon>Dikarya</taxon>
        <taxon>Ascomycota</taxon>
        <taxon>Pezizomycotina</taxon>
        <taxon>Dothideomycetes</taxon>
        <taxon>Pleosporomycetidae</taxon>
        <taxon>Pleosporales</taxon>
        <taxon>Massarineae</taxon>
        <taxon>Didymosphaeriaceae</taxon>
        <taxon>Paraphaeosphaeria</taxon>
    </lineage>
</organism>
<dbReference type="Proteomes" id="UP000756921">
    <property type="component" value="Unassembled WGS sequence"/>
</dbReference>
<name>A0A9P6GDW3_9PLEO</name>
<keyword evidence="1" id="KW-0472">Membrane</keyword>
<feature type="transmembrane region" description="Helical" evidence="1">
    <location>
        <begin position="157"/>
        <end position="176"/>
    </location>
</feature>
<accession>A0A9P6GDW3</accession>
<sequence length="267" mass="28238">MPEAQATSPCPPWTLRTPFSPSPLVTQRLYHARRGLCKLLSSDLTMPAVDSAHSPLPLSAHGAICWMPLLIRIHKGATLPLAWAGKPPATSLPSTVYLVLSSGLWSLKLTTLGVSDTQAQSDPFPCLNRVVCFSVVCFSVVCFSVVCFSVVCFSVVCFSVVCFSVVCFGVVWCASVRCASVWSARRASVPMLTVNDADAVLGDSPSVASHRIASQTAGPPGLANAVARTSKAACWHDAGPRHMAKLPSHQLPCSRAALLAALLRSAP</sequence>
<evidence type="ECO:0000256" key="1">
    <source>
        <dbReference type="SAM" id="Phobius"/>
    </source>
</evidence>
<dbReference type="EMBL" id="WJXW01000010">
    <property type="protein sequence ID" value="KAF9732409.1"/>
    <property type="molecule type" value="Genomic_DNA"/>
</dbReference>
<keyword evidence="3" id="KW-1185">Reference proteome</keyword>
<protein>
    <submittedName>
        <fullName evidence="2">Uncharacterized protein</fullName>
    </submittedName>
</protein>
<keyword evidence="1" id="KW-1133">Transmembrane helix</keyword>
<reference evidence="2" key="1">
    <citation type="journal article" date="2020" name="Mol. Plant Microbe Interact.">
        <title>Genome Sequence of the Biocontrol Agent Coniothyrium minitans strain Conio (IMI 134523).</title>
        <authorList>
            <person name="Patel D."/>
            <person name="Shittu T.A."/>
            <person name="Baroncelli R."/>
            <person name="Muthumeenakshi S."/>
            <person name="Osborne T.H."/>
            <person name="Janganan T.K."/>
            <person name="Sreenivasaprasad S."/>
        </authorList>
    </citation>
    <scope>NUCLEOTIDE SEQUENCE</scope>
    <source>
        <strain evidence="2">Conio</strain>
    </source>
</reference>
<proteinExistence type="predicted"/>